<dbReference type="EMBL" id="REGN01005940">
    <property type="protein sequence ID" value="RNA11523.1"/>
    <property type="molecule type" value="Genomic_DNA"/>
</dbReference>
<name>A0A3M7QJT7_BRAPC</name>
<gene>
    <name evidence="1" type="ORF">BpHYR1_000040</name>
</gene>
<proteinExistence type="predicted"/>
<comment type="caution">
    <text evidence="1">The sequence shown here is derived from an EMBL/GenBank/DDBJ whole genome shotgun (WGS) entry which is preliminary data.</text>
</comment>
<dbReference type="AlphaFoldDB" id="A0A3M7QJT7"/>
<keyword evidence="2" id="KW-1185">Reference proteome</keyword>
<evidence type="ECO:0000313" key="1">
    <source>
        <dbReference type="EMBL" id="RNA11523.1"/>
    </source>
</evidence>
<dbReference type="Proteomes" id="UP000276133">
    <property type="component" value="Unassembled WGS sequence"/>
</dbReference>
<protein>
    <submittedName>
        <fullName evidence="1">Uncharacterized protein</fullName>
    </submittedName>
</protein>
<evidence type="ECO:0000313" key="2">
    <source>
        <dbReference type="Proteomes" id="UP000276133"/>
    </source>
</evidence>
<organism evidence="1 2">
    <name type="scientific">Brachionus plicatilis</name>
    <name type="common">Marine rotifer</name>
    <name type="synonym">Brachionus muelleri</name>
    <dbReference type="NCBI Taxonomy" id="10195"/>
    <lineage>
        <taxon>Eukaryota</taxon>
        <taxon>Metazoa</taxon>
        <taxon>Spiralia</taxon>
        <taxon>Gnathifera</taxon>
        <taxon>Rotifera</taxon>
        <taxon>Eurotatoria</taxon>
        <taxon>Monogononta</taxon>
        <taxon>Pseudotrocha</taxon>
        <taxon>Ploima</taxon>
        <taxon>Brachionidae</taxon>
        <taxon>Brachionus</taxon>
    </lineage>
</organism>
<reference evidence="1 2" key="1">
    <citation type="journal article" date="2018" name="Sci. Rep.">
        <title>Genomic signatures of local adaptation to the degree of environmental predictability in rotifers.</title>
        <authorList>
            <person name="Franch-Gras L."/>
            <person name="Hahn C."/>
            <person name="Garcia-Roger E.M."/>
            <person name="Carmona M.J."/>
            <person name="Serra M."/>
            <person name="Gomez A."/>
        </authorList>
    </citation>
    <scope>NUCLEOTIDE SEQUENCE [LARGE SCALE GENOMIC DNA]</scope>
    <source>
        <strain evidence="1">HYR1</strain>
    </source>
</reference>
<accession>A0A3M7QJT7</accession>
<sequence length="89" mass="10829">MKSKSNQIRKYQEINQNMWKRTEYVTENLICGCIIKLVYFYVIKVILIHVDQKICQILGRSFDMKKDLSKIYKKKHFIYDIMELSQTIF</sequence>